<evidence type="ECO:0000313" key="8">
    <source>
        <dbReference type="Proteomes" id="UP000183529"/>
    </source>
</evidence>
<accession>A0A1A5X3G4</accession>
<dbReference type="OrthoDB" id="9076738at2"/>
<keyword evidence="9" id="KW-1185">Reference proteome</keyword>
<keyword evidence="4" id="KW-0804">Transcription</keyword>
<dbReference type="PANTHER" id="PTHR30537:SF72">
    <property type="entry name" value="LYSR FAMILY TRANSCRIPTIONAL REGULATOR"/>
    <property type="match status" value="1"/>
</dbReference>
<organism evidence="7 8">
    <name type="scientific">Paraburkholderia tropica</name>
    <dbReference type="NCBI Taxonomy" id="92647"/>
    <lineage>
        <taxon>Bacteria</taxon>
        <taxon>Pseudomonadati</taxon>
        <taxon>Pseudomonadota</taxon>
        <taxon>Betaproteobacteria</taxon>
        <taxon>Burkholderiales</taxon>
        <taxon>Burkholderiaceae</taxon>
        <taxon>Paraburkholderia</taxon>
    </lineage>
</organism>
<protein>
    <submittedName>
        <fullName evidence="6">LysR family transcriptional regulator</fullName>
    </submittedName>
    <submittedName>
        <fullName evidence="7">Transcriptional regulator, LysR family</fullName>
    </submittedName>
</protein>
<dbReference type="Pfam" id="PF03466">
    <property type="entry name" value="LysR_substrate"/>
    <property type="match status" value="1"/>
</dbReference>
<dbReference type="Proteomes" id="UP000247515">
    <property type="component" value="Unassembled WGS sequence"/>
</dbReference>
<reference evidence="6 9" key="2">
    <citation type="submission" date="2018-05" db="EMBL/GenBank/DDBJ databases">
        <title>Genomic Encyclopedia of Type Strains, Phase IV (KMG-V): Genome sequencing to study the core and pangenomes of soil and plant-associated prokaryotes.</title>
        <authorList>
            <person name="Whitman W."/>
        </authorList>
    </citation>
    <scope>NUCLEOTIDE SEQUENCE [LARGE SCALE GENOMIC DNA]</scope>
    <source>
        <strain evidence="6 9">SIr-6563</strain>
    </source>
</reference>
<dbReference type="Gene3D" id="3.40.190.290">
    <property type="match status" value="1"/>
</dbReference>
<evidence type="ECO:0000256" key="3">
    <source>
        <dbReference type="ARBA" id="ARBA00023125"/>
    </source>
</evidence>
<dbReference type="InterPro" id="IPR036390">
    <property type="entry name" value="WH_DNA-bd_sf"/>
</dbReference>
<reference evidence="7 8" key="1">
    <citation type="submission" date="2016-10" db="EMBL/GenBank/DDBJ databases">
        <authorList>
            <person name="Varghese N."/>
            <person name="Submissions S."/>
        </authorList>
    </citation>
    <scope>NUCLEOTIDE SEQUENCE [LARGE SCALE GENOMIC DNA]</scope>
    <source>
        <strain evidence="7 8">LMG 22274</strain>
    </source>
</reference>
<dbReference type="Proteomes" id="UP000183529">
    <property type="component" value="Unassembled WGS sequence"/>
</dbReference>
<evidence type="ECO:0000256" key="2">
    <source>
        <dbReference type="ARBA" id="ARBA00023015"/>
    </source>
</evidence>
<evidence type="ECO:0000256" key="4">
    <source>
        <dbReference type="ARBA" id="ARBA00023163"/>
    </source>
</evidence>
<dbReference type="RefSeq" id="WP_065064948.1">
    <property type="nucleotide sequence ID" value="NZ_CADFGN010000013.1"/>
</dbReference>
<dbReference type="EMBL" id="FNZM01000015">
    <property type="protein sequence ID" value="SEK06185.1"/>
    <property type="molecule type" value="Genomic_DNA"/>
</dbReference>
<dbReference type="PROSITE" id="PS50931">
    <property type="entry name" value="HTH_LYSR"/>
    <property type="match status" value="1"/>
</dbReference>
<evidence type="ECO:0000313" key="9">
    <source>
        <dbReference type="Proteomes" id="UP000247515"/>
    </source>
</evidence>
<sequence length="303" mass="33386">MDRLQTMQIYVNIVERGSFTQAADALQLHRPAVTKAVQQLEDELGIRLLNRSTRRVSTTAEGDEFYQRCVQLLAGVNETFASFAQFSQQRPQPKGRLRLNVAVALAKAVIIPALPEFQQRYPQIEIVLGASDQPVDLIGEGIDCVVRIGDLKDSSMVARKIGSVSMATCASPAYCTRHGLPRTLDDLRAHRAVNFFTGRNRRVMDWVYRSGGKNVALKLESALLTDNAEALLACGLAGFGLIHALRPALQPHIDAGQLVEVVPGVVKVPKPISVMYPNREHLPGKVRVFVDWLTELIGKRCPG</sequence>
<dbReference type="SUPFAM" id="SSF53850">
    <property type="entry name" value="Periplasmic binding protein-like II"/>
    <property type="match status" value="1"/>
</dbReference>
<dbReference type="GO" id="GO:0006351">
    <property type="term" value="P:DNA-templated transcription"/>
    <property type="evidence" value="ECO:0007669"/>
    <property type="project" value="TreeGrafter"/>
</dbReference>
<evidence type="ECO:0000256" key="1">
    <source>
        <dbReference type="ARBA" id="ARBA00009437"/>
    </source>
</evidence>
<dbReference type="FunFam" id="1.10.10.10:FF:000001">
    <property type="entry name" value="LysR family transcriptional regulator"/>
    <property type="match status" value="1"/>
</dbReference>
<comment type="similarity">
    <text evidence="1">Belongs to the LysR transcriptional regulatory family.</text>
</comment>
<comment type="caution">
    <text evidence="7">The sequence shown here is derived from an EMBL/GenBank/DDBJ whole genome shotgun (WGS) entry which is preliminary data.</text>
</comment>
<evidence type="ECO:0000313" key="6">
    <source>
        <dbReference type="EMBL" id="PXX11713.1"/>
    </source>
</evidence>
<dbReference type="InterPro" id="IPR000847">
    <property type="entry name" value="LysR_HTH_N"/>
</dbReference>
<dbReference type="GeneID" id="61304433"/>
<feature type="domain" description="HTH lysR-type" evidence="5">
    <location>
        <begin position="1"/>
        <end position="59"/>
    </location>
</feature>
<dbReference type="Gene3D" id="1.10.10.10">
    <property type="entry name" value="Winged helix-like DNA-binding domain superfamily/Winged helix DNA-binding domain"/>
    <property type="match status" value="1"/>
</dbReference>
<keyword evidence="3" id="KW-0238">DNA-binding</keyword>
<dbReference type="InterPro" id="IPR036388">
    <property type="entry name" value="WH-like_DNA-bd_sf"/>
</dbReference>
<dbReference type="InterPro" id="IPR005119">
    <property type="entry name" value="LysR_subst-bd"/>
</dbReference>
<dbReference type="GO" id="GO:0003700">
    <property type="term" value="F:DNA-binding transcription factor activity"/>
    <property type="evidence" value="ECO:0007669"/>
    <property type="project" value="InterPro"/>
</dbReference>
<evidence type="ECO:0000313" key="7">
    <source>
        <dbReference type="EMBL" id="SEK06185.1"/>
    </source>
</evidence>
<dbReference type="CDD" id="cd08472">
    <property type="entry name" value="PBP2_CrgA_like_3"/>
    <property type="match status" value="1"/>
</dbReference>
<dbReference type="FunFam" id="3.40.190.290:FF:000001">
    <property type="entry name" value="Transcriptional regulator, LysR family"/>
    <property type="match status" value="1"/>
</dbReference>
<dbReference type="Pfam" id="PF00126">
    <property type="entry name" value="HTH_1"/>
    <property type="match status" value="1"/>
</dbReference>
<dbReference type="InterPro" id="IPR058163">
    <property type="entry name" value="LysR-type_TF_proteobact-type"/>
</dbReference>
<dbReference type="AlphaFoldDB" id="A0A1A5X3G4"/>
<proteinExistence type="inferred from homology"/>
<dbReference type="SUPFAM" id="SSF46785">
    <property type="entry name" value="Winged helix' DNA-binding domain"/>
    <property type="match status" value="1"/>
</dbReference>
<dbReference type="PANTHER" id="PTHR30537">
    <property type="entry name" value="HTH-TYPE TRANSCRIPTIONAL REGULATOR"/>
    <property type="match status" value="1"/>
</dbReference>
<gene>
    <name evidence="6" type="ORF">C7400_11834</name>
    <name evidence="7" type="ORF">SAMN05216550_11555</name>
</gene>
<dbReference type="EMBL" id="QJJV01000018">
    <property type="protein sequence ID" value="PXX11713.1"/>
    <property type="molecule type" value="Genomic_DNA"/>
</dbReference>
<keyword evidence="2" id="KW-0805">Transcription regulation</keyword>
<dbReference type="GO" id="GO:0043565">
    <property type="term" value="F:sequence-specific DNA binding"/>
    <property type="evidence" value="ECO:0007669"/>
    <property type="project" value="TreeGrafter"/>
</dbReference>
<dbReference type="PRINTS" id="PR00039">
    <property type="entry name" value="HTHLYSR"/>
</dbReference>
<name>A0A1A5X3G4_9BURK</name>
<evidence type="ECO:0000259" key="5">
    <source>
        <dbReference type="PROSITE" id="PS50931"/>
    </source>
</evidence>